<keyword evidence="3" id="KW-1185">Reference proteome</keyword>
<dbReference type="GO" id="GO:0006457">
    <property type="term" value="P:protein folding"/>
    <property type="evidence" value="ECO:0007669"/>
    <property type="project" value="InterPro"/>
</dbReference>
<dbReference type="EMBL" id="CP064782">
    <property type="protein sequence ID" value="QWT49791.1"/>
    <property type="molecule type" value="Genomic_DNA"/>
</dbReference>
<keyword evidence="1" id="KW-0812">Transmembrane</keyword>
<keyword evidence="1" id="KW-0472">Membrane</keyword>
<dbReference type="PANTHER" id="PTHR36570">
    <property type="entry name" value="DISULFIDE BOND FORMATION PROTEIN B"/>
    <property type="match status" value="1"/>
</dbReference>
<dbReference type="InterPro" id="IPR003752">
    <property type="entry name" value="DiS_bond_form_DsbB/BdbC"/>
</dbReference>
<evidence type="ECO:0000313" key="3">
    <source>
        <dbReference type="Proteomes" id="UP000683428"/>
    </source>
</evidence>
<proteinExistence type="predicted"/>
<dbReference type="GO" id="GO:0015035">
    <property type="term" value="F:protein-disulfide reductase activity"/>
    <property type="evidence" value="ECO:0007669"/>
    <property type="project" value="InterPro"/>
</dbReference>
<feature type="transmembrane region" description="Helical" evidence="1">
    <location>
        <begin position="67"/>
        <end position="87"/>
    </location>
</feature>
<feature type="transmembrane region" description="Helical" evidence="1">
    <location>
        <begin position="41"/>
        <end position="60"/>
    </location>
</feature>
<gene>
    <name evidence="2" type="ORF">Azoinq_04030</name>
</gene>
<protein>
    <submittedName>
        <fullName evidence="2">Disulfide bond formation protein B</fullName>
    </submittedName>
</protein>
<accession>A0A975SNU0</accession>
<dbReference type="InterPro" id="IPR050183">
    <property type="entry name" value="DsbB"/>
</dbReference>
<dbReference type="KEGG" id="aiq:Azoinq_04030"/>
<evidence type="ECO:0000256" key="1">
    <source>
        <dbReference type="SAM" id="Phobius"/>
    </source>
</evidence>
<sequence length="162" mass="18007">MWQKLRGRPAFALLAVGCLGLVGTGMVIQDLDNLQPCPLCIFQRLLYLVIALWALLGLVLPRAHRLALVLTGLTALGGLATAGYQTWLQWVNDPALECSYTNPNLIERLVDWLGTRFPSLFLATGFCSSRDWTLFDLSMANWSLICFGAIVGWLWVIGKGRR</sequence>
<dbReference type="GO" id="GO:0016020">
    <property type="term" value="C:membrane"/>
    <property type="evidence" value="ECO:0007669"/>
    <property type="project" value="InterPro"/>
</dbReference>
<reference evidence="2" key="1">
    <citation type="submission" date="2020-11" db="EMBL/GenBank/DDBJ databases">
        <title>Azospira inquinata sp. nov.</title>
        <authorList>
            <person name="Moe W.M."/>
            <person name="Mikes M.C."/>
        </authorList>
    </citation>
    <scope>NUCLEOTIDE SEQUENCE</scope>
    <source>
        <strain evidence="2">Azo-3</strain>
    </source>
</reference>
<keyword evidence="1" id="KW-1133">Transmembrane helix</keyword>
<organism evidence="2 3">
    <name type="scientific">Azospira inquinata</name>
    <dbReference type="NCBI Taxonomy" id="2785627"/>
    <lineage>
        <taxon>Bacteria</taxon>
        <taxon>Pseudomonadati</taxon>
        <taxon>Pseudomonadota</taxon>
        <taxon>Betaproteobacteria</taxon>
        <taxon>Rhodocyclales</taxon>
        <taxon>Rhodocyclaceae</taxon>
        <taxon>Azospira</taxon>
    </lineage>
</organism>
<dbReference type="Pfam" id="PF02600">
    <property type="entry name" value="DsbB"/>
    <property type="match status" value="1"/>
</dbReference>
<dbReference type="AlphaFoldDB" id="A0A975SNU0"/>
<evidence type="ECO:0000313" key="2">
    <source>
        <dbReference type="EMBL" id="QWT49791.1"/>
    </source>
</evidence>
<dbReference type="PANTHER" id="PTHR36570:SF3">
    <property type="entry name" value="DISULFIDE BOND FORMATION PROTEIN B"/>
    <property type="match status" value="1"/>
</dbReference>
<feature type="transmembrane region" description="Helical" evidence="1">
    <location>
        <begin position="139"/>
        <end position="157"/>
    </location>
</feature>
<dbReference type="RefSeq" id="WP_216125624.1">
    <property type="nucleotide sequence ID" value="NZ_CP064782.1"/>
</dbReference>
<name>A0A975SNU0_9RHOO</name>
<dbReference type="Proteomes" id="UP000683428">
    <property type="component" value="Chromosome"/>
</dbReference>